<organism evidence="3 6">
    <name type="scientific">Didymodactylos carnosus</name>
    <dbReference type="NCBI Taxonomy" id="1234261"/>
    <lineage>
        <taxon>Eukaryota</taxon>
        <taxon>Metazoa</taxon>
        <taxon>Spiralia</taxon>
        <taxon>Gnathifera</taxon>
        <taxon>Rotifera</taxon>
        <taxon>Eurotatoria</taxon>
        <taxon>Bdelloidea</taxon>
        <taxon>Philodinida</taxon>
        <taxon>Philodinidae</taxon>
        <taxon>Didymodactylos</taxon>
    </lineage>
</organism>
<dbReference type="EMBL" id="CAJOBA010048159">
    <property type="protein sequence ID" value="CAF4209560.1"/>
    <property type="molecule type" value="Genomic_DNA"/>
</dbReference>
<name>A0A815W0I1_9BILA</name>
<evidence type="ECO:0000313" key="4">
    <source>
        <dbReference type="EMBL" id="CAF4209560.1"/>
    </source>
</evidence>
<dbReference type="Proteomes" id="UP000677228">
    <property type="component" value="Unassembled WGS sequence"/>
</dbReference>
<evidence type="ECO:0000256" key="1">
    <source>
        <dbReference type="SAM" id="MobiDB-lite"/>
    </source>
</evidence>
<accession>A0A815W0I1</accession>
<dbReference type="Proteomes" id="UP000681722">
    <property type="component" value="Unassembled WGS sequence"/>
</dbReference>
<keyword evidence="6" id="KW-1185">Reference proteome</keyword>
<dbReference type="EMBL" id="CAJNOQ010025285">
    <property type="protein sequence ID" value="CAF1535750.1"/>
    <property type="molecule type" value="Genomic_DNA"/>
</dbReference>
<proteinExistence type="predicted"/>
<feature type="region of interest" description="Disordered" evidence="1">
    <location>
        <begin position="1"/>
        <end position="43"/>
    </location>
</feature>
<evidence type="ECO:0000313" key="5">
    <source>
        <dbReference type="EMBL" id="CAF4395524.1"/>
    </source>
</evidence>
<reference evidence="3" key="1">
    <citation type="submission" date="2021-02" db="EMBL/GenBank/DDBJ databases">
        <authorList>
            <person name="Nowell W R."/>
        </authorList>
    </citation>
    <scope>NUCLEOTIDE SEQUENCE</scope>
</reference>
<evidence type="ECO:0000313" key="6">
    <source>
        <dbReference type="Proteomes" id="UP000663829"/>
    </source>
</evidence>
<feature type="non-terminal residue" evidence="3">
    <location>
        <position position="1"/>
    </location>
</feature>
<sequence>QPLETTTTTIKQQHSDPGRTAASAFAQDMTPETFKRELRPRKK</sequence>
<dbReference type="AlphaFoldDB" id="A0A815W0I1"/>
<feature type="compositionally biased region" description="Polar residues" evidence="1">
    <location>
        <begin position="1"/>
        <end position="12"/>
    </location>
</feature>
<dbReference type="EMBL" id="CAJNOK010026426">
    <property type="protein sequence ID" value="CAF1402755.1"/>
    <property type="molecule type" value="Genomic_DNA"/>
</dbReference>
<gene>
    <name evidence="3" type="ORF">GPM918_LOCUS38324</name>
    <name evidence="2" type="ORF">OVA965_LOCUS33102</name>
    <name evidence="5" type="ORF">SRO942_LOCUS39140</name>
    <name evidence="4" type="ORF">TMI583_LOCUS33983</name>
</gene>
<dbReference type="EMBL" id="CAJOBC010090889">
    <property type="protein sequence ID" value="CAF4395524.1"/>
    <property type="molecule type" value="Genomic_DNA"/>
</dbReference>
<protein>
    <submittedName>
        <fullName evidence="3">Uncharacterized protein</fullName>
    </submittedName>
</protein>
<evidence type="ECO:0000313" key="2">
    <source>
        <dbReference type="EMBL" id="CAF1402755.1"/>
    </source>
</evidence>
<evidence type="ECO:0000313" key="3">
    <source>
        <dbReference type="EMBL" id="CAF1535750.1"/>
    </source>
</evidence>
<comment type="caution">
    <text evidence="3">The sequence shown here is derived from an EMBL/GenBank/DDBJ whole genome shotgun (WGS) entry which is preliminary data.</text>
</comment>
<dbReference type="Proteomes" id="UP000682733">
    <property type="component" value="Unassembled WGS sequence"/>
</dbReference>
<dbReference type="Proteomes" id="UP000663829">
    <property type="component" value="Unassembled WGS sequence"/>
</dbReference>